<dbReference type="PANTHER" id="PTHR40070">
    <property type="entry name" value="UPF0478 PROTEIN YTXG"/>
    <property type="match status" value="1"/>
</dbReference>
<protein>
    <submittedName>
        <fullName evidence="1">Uncharacterized protein YoxC, contains an MCP-like domain</fullName>
    </submittedName>
</protein>
<dbReference type="AlphaFoldDB" id="A0A1T4Q9Y2"/>
<dbReference type="Pfam" id="PF06103">
    <property type="entry name" value="DUF948"/>
    <property type="match status" value="1"/>
</dbReference>
<sequence>MSLGIVAAMIAAISVAVLVLFLIPAIQSVRQTAQSVSALADLLANELKPTIKELNEVLAELKTVGGGVAEHTDDVKKFMSALGETGTQITTINRSVGAVAGLLNQAGAVATGVKVAGTYLLENYLKRKMKGV</sequence>
<dbReference type="STRING" id="115783.SAMN02745119_02310"/>
<proteinExistence type="predicted"/>
<accession>A0A1T4Q9Y2</accession>
<evidence type="ECO:0000313" key="2">
    <source>
        <dbReference type="Proteomes" id="UP000190102"/>
    </source>
</evidence>
<name>A0A1T4Q9Y2_9BACT</name>
<evidence type="ECO:0000313" key="1">
    <source>
        <dbReference type="EMBL" id="SKA00341.1"/>
    </source>
</evidence>
<dbReference type="PANTHER" id="PTHR40070:SF1">
    <property type="entry name" value="UPF0478 PROTEIN YTXG"/>
    <property type="match status" value="1"/>
</dbReference>
<dbReference type="InterPro" id="IPR009293">
    <property type="entry name" value="UPF0478"/>
</dbReference>
<dbReference type="OrthoDB" id="5396830at2"/>
<keyword evidence="2" id="KW-1185">Reference proteome</keyword>
<gene>
    <name evidence="1" type="ORF">SAMN02745119_02310</name>
</gene>
<reference evidence="2" key="1">
    <citation type="submission" date="2017-02" db="EMBL/GenBank/DDBJ databases">
        <authorList>
            <person name="Varghese N."/>
            <person name="Submissions S."/>
        </authorList>
    </citation>
    <scope>NUCLEOTIDE SEQUENCE [LARGE SCALE GENOMIC DNA]</scope>
    <source>
        <strain evidence="2">ATCC BAA-34</strain>
    </source>
</reference>
<organism evidence="1 2">
    <name type="scientific">Trichlorobacter thiogenes</name>
    <dbReference type="NCBI Taxonomy" id="115783"/>
    <lineage>
        <taxon>Bacteria</taxon>
        <taxon>Pseudomonadati</taxon>
        <taxon>Thermodesulfobacteriota</taxon>
        <taxon>Desulfuromonadia</taxon>
        <taxon>Geobacterales</taxon>
        <taxon>Geobacteraceae</taxon>
        <taxon>Trichlorobacter</taxon>
    </lineage>
</organism>
<dbReference type="EMBL" id="FUWR01000012">
    <property type="protein sequence ID" value="SKA00341.1"/>
    <property type="molecule type" value="Genomic_DNA"/>
</dbReference>
<dbReference type="RefSeq" id="WP_078790582.1">
    <property type="nucleotide sequence ID" value="NZ_FUWR01000012.1"/>
</dbReference>
<dbReference type="Proteomes" id="UP000190102">
    <property type="component" value="Unassembled WGS sequence"/>
</dbReference>